<dbReference type="InterPro" id="IPR045153">
    <property type="entry name" value="Est1/Ebs1-like"/>
</dbReference>
<dbReference type="SUPFAM" id="SSF102712">
    <property type="entry name" value="JAB1/MPN domain"/>
    <property type="match status" value="1"/>
</dbReference>
<feature type="compositionally biased region" description="Basic residues" evidence="13">
    <location>
        <begin position="9"/>
        <end position="19"/>
    </location>
</feature>
<comment type="similarity">
    <text evidence="3">Belongs to the peptidase M67A family. CSN5 subfamily.</text>
</comment>
<evidence type="ECO:0000256" key="3">
    <source>
        <dbReference type="ARBA" id="ARBA00006008"/>
    </source>
</evidence>
<dbReference type="Gene3D" id="3.40.50.1010">
    <property type="entry name" value="5'-nuclease"/>
    <property type="match status" value="1"/>
</dbReference>
<keyword evidence="16" id="KW-1185">Reference proteome</keyword>
<evidence type="ECO:0000256" key="10">
    <source>
        <dbReference type="ARBA" id="ARBA00023049"/>
    </source>
</evidence>
<dbReference type="Gene3D" id="1.25.40.10">
    <property type="entry name" value="Tetratricopeptide repeat domain"/>
    <property type="match status" value="1"/>
</dbReference>
<dbReference type="GO" id="GO:0005697">
    <property type="term" value="C:telomerase holoenzyme complex"/>
    <property type="evidence" value="ECO:0007669"/>
    <property type="project" value="TreeGrafter"/>
</dbReference>
<feature type="region of interest" description="Disordered" evidence="13">
    <location>
        <begin position="1129"/>
        <end position="1176"/>
    </location>
</feature>
<keyword evidence="8" id="KW-0378">Hydrolase</keyword>
<dbReference type="Pfam" id="PF18323">
    <property type="entry name" value="CSN5_C"/>
    <property type="match status" value="1"/>
</dbReference>
<keyword evidence="7" id="KW-0736">Signalosome</keyword>
<dbReference type="CTD" id="20314656"/>
<evidence type="ECO:0000256" key="9">
    <source>
        <dbReference type="ARBA" id="ARBA00022833"/>
    </source>
</evidence>
<dbReference type="MEROPS" id="M67.A13"/>
<keyword evidence="6" id="KW-0479">Metal-binding</keyword>
<dbReference type="InterPro" id="IPR029060">
    <property type="entry name" value="PIN-like_dom_sf"/>
</dbReference>
<evidence type="ECO:0000313" key="15">
    <source>
        <dbReference type="EMBL" id="KER33804.1"/>
    </source>
</evidence>
<dbReference type="InterPro" id="IPR037518">
    <property type="entry name" value="MPN"/>
</dbReference>
<feature type="compositionally biased region" description="Basic and acidic residues" evidence="13">
    <location>
        <begin position="1129"/>
        <end position="1150"/>
    </location>
</feature>
<dbReference type="SUPFAM" id="SSF88723">
    <property type="entry name" value="PIN domain-like"/>
    <property type="match status" value="1"/>
</dbReference>
<dbReference type="SMART" id="SM00232">
    <property type="entry name" value="JAB_MPN"/>
    <property type="match status" value="1"/>
</dbReference>
<keyword evidence="12" id="KW-0539">Nucleus</keyword>
<dbReference type="InterPro" id="IPR019458">
    <property type="entry name" value="Est1-like_N"/>
</dbReference>
<evidence type="ECO:0000313" key="16">
    <source>
        <dbReference type="Proteomes" id="UP000054324"/>
    </source>
</evidence>
<dbReference type="InterPro" id="IPR040961">
    <property type="entry name" value="CSN5_C"/>
</dbReference>
<dbReference type="RefSeq" id="XP_009162505.1">
    <property type="nucleotide sequence ID" value="XM_009164241.1"/>
</dbReference>
<evidence type="ECO:0000256" key="7">
    <source>
        <dbReference type="ARBA" id="ARBA00022790"/>
    </source>
</evidence>
<dbReference type="Pfam" id="PF10374">
    <property type="entry name" value="EST1"/>
    <property type="match status" value="1"/>
</dbReference>
<dbReference type="Pfam" id="PF10373">
    <property type="entry name" value="EST1_DNA_bind"/>
    <property type="match status" value="1"/>
</dbReference>
<dbReference type="GO" id="GO:0008180">
    <property type="term" value="C:COP9 signalosome"/>
    <property type="evidence" value="ECO:0007669"/>
    <property type="project" value="UniProtKB-KW"/>
</dbReference>
<keyword evidence="10" id="KW-0482">Metalloprotease</keyword>
<dbReference type="PROSITE" id="PS50249">
    <property type="entry name" value="MPN"/>
    <property type="match status" value="1"/>
</dbReference>
<accession>A0A075AJQ7</accession>
<dbReference type="GeneID" id="20314656"/>
<proteinExistence type="inferred from homology"/>
<evidence type="ECO:0000256" key="8">
    <source>
        <dbReference type="ARBA" id="ARBA00022801"/>
    </source>
</evidence>
<name>A0A075AJQ7_OPIVI</name>
<feature type="compositionally biased region" description="Basic and acidic residues" evidence="13">
    <location>
        <begin position="27"/>
        <end position="42"/>
    </location>
</feature>
<evidence type="ECO:0000256" key="11">
    <source>
        <dbReference type="ARBA" id="ARBA00023161"/>
    </source>
</evidence>
<dbReference type="GO" id="GO:0070034">
    <property type="term" value="F:telomerase RNA binding"/>
    <property type="evidence" value="ECO:0007669"/>
    <property type="project" value="TreeGrafter"/>
</dbReference>
<dbReference type="Pfam" id="PF01398">
    <property type="entry name" value="JAB"/>
    <property type="match status" value="1"/>
</dbReference>
<dbReference type="EMBL" id="KL596622">
    <property type="protein sequence ID" value="KER33804.1"/>
    <property type="molecule type" value="Genomic_DNA"/>
</dbReference>
<protein>
    <recommendedName>
        <fullName evidence="14">MPN domain-containing protein</fullName>
    </recommendedName>
</protein>
<evidence type="ECO:0000256" key="5">
    <source>
        <dbReference type="ARBA" id="ARBA00022670"/>
    </source>
</evidence>
<dbReference type="PANTHER" id="PTHR15696:SF0">
    <property type="entry name" value="TELOMERASE-BINDING PROTEIN EST1A"/>
    <property type="match status" value="1"/>
</dbReference>
<dbReference type="InterPro" id="IPR011990">
    <property type="entry name" value="TPR-like_helical_dom_sf"/>
</dbReference>
<evidence type="ECO:0000256" key="13">
    <source>
        <dbReference type="SAM" id="MobiDB-lite"/>
    </source>
</evidence>
<feature type="region of interest" description="Disordered" evidence="13">
    <location>
        <begin position="147"/>
        <end position="210"/>
    </location>
</feature>
<dbReference type="Proteomes" id="UP000054324">
    <property type="component" value="Unassembled WGS sequence"/>
</dbReference>
<feature type="compositionally biased region" description="Polar residues" evidence="13">
    <location>
        <begin position="43"/>
        <end position="61"/>
    </location>
</feature>
<feature type="compositionally biased region" description="Basic and acidic residues" evidence="13">
    <location>
        <begin position="78"/>
        <end position="97"/>
    </location>
</feature>
<organism evidence="15 16">
    <name type="scientific">Opisthorchis viverrini</name>
    <name type="common">Southeast Asian liver fluke</name>
    <dbReference type="NCBI Taxonomy" id="6198"/>
    <lineage>
        <taxon>Eukaryota</taxon>
        <taxon>Metazoa</taxon>
        <taxon>Spiralia</taxon>
        <taxon>Lophotrochozoa</taxon>
        <taxon>Platyhelminthes</taxon>
        <taxon>Trematoda</taxon>
        <taxon>Digenea</taxon>
        <taxon>Opisthorchiida</taxon>
        <taxon>Opisthorchiata</taxon>
        <taxon>Opisthorchiidae</taxon>
        <taxon>Opisthorchis</taxon>
    </lineage>
</organism>
<reference evidence="15 16" key="1">
    <citation type="submission" date="2013-11" db="EMBL/GenBank/DDBJ databases">
        <title>Opisthorchis viverrini - life in the bile duct.</title>
        <authorList>
            <person name="Young N.D."/>
            <person name="Nagarajan N."/>
            <person name="Lin S.J."/>
            <person name="Korhonen P.K."/>
            <person name="Jex A.R."/>
            <person name="Hall R.S."/>
            <person name="Safavi-Hemami H."/>
            <person name="Kaewkong W."/>
            <person name="Bertrand D."/>
            <person name="Gao S."/>
            <person name="Seet Q."/>
            <person name="Wongkham S."/>
            <person name="Teh B.T."/>
            <person name="Wongkham C."/>
            <person name="Intapan P.M."/>
            <person name="Maleewong W."/>
            <person name="Yang X."/>
            <person name="Hu M."/>
            <person name="Wang Z."/>
            <person name="Hofmann A."/>
            <person name="Sternberg P.W."/>
            <person name="Tan P."/>
            <person name="Wang J."/>
            <person name="Gasser R.B."/>
        </authorList>
    </citation>
    <scope>NUCLEOTIDE SEQUENCE [LARGE SCALE GENOMIC DNA]</scope>
</reference>
<sequence>MSEIAKSRKPDRKFYRHPKYGQYADVSNRRAECQHKSSDELRTTNSIKAVDETNYSGQSLGDSPRDTRYAPGTIMEHSTAHEDKRYQASRRKDERYHRNLTWNPSGGSRHSETKPHRNRFQAARVIGGAPTLVDDIKTANPLDAKASCSEEDACRTSGPKYSEPTSAKTDTAKHGGLIHLPKDIDIYQSSDEPKTGISRQPKRGNQGSTTKPVVIVRPSFSKVQRYSESETLGSTLAAEQHGDTKGIGHDGVGFPQSLRATSASVSALPHTWTDTAKAAYQYYMQALSQMDQERQHPFDDANSLSNVGTVNSKQESQRSATSINFAMPVQAPNEKISAVIQQIVQLDAALTALLIPPGICARALPCVEPPPPHPQPGKQWTESQLLILRWWSTVERLRERLFALFESVILFDLDFCNTAHVEQGMWKSVFYTALELMRSWISHPESTNLVRTDRKVEDEQSVEEREQITSLLQHICLSDVIASGETRLSNLLDRIQTIHRVRLAPLLADGRPPPETRSRTRRLVYLSAQKLMLFLGDLARYKELLNGERNFGKARSLDTAFNVRTLKQAGQQAALALTLDLLGIHVWCCVLEIIIQGVSTVIELTAPSISTRFLLRTSGDPEASAAGCARVGIVLSHRTWYQKAQLLIPKNGRSYNQLAVLAVYTSRHLDAMYYYMRTLAASNPFATASQSLSALFNEIRPRAENLIRQLRKPKNEPNAPHHGPFGNPNNRFQRAEIWVHPMDGQTTVLQGARRLVYLPPPTNVGTQKISAKPGEVDLDTNCDNEDDDDEDAQAELEEYANMSLIELSRQFGLTFIHAHGKLYTKIGMETFPEVASLALQAFSGLLAQKPCPLSAERLCQLCIVNMYNVDRAVSLTNASNLSTIKRTESDSKTPKIQPISHLAGVETLRSVHHDHAARFALDFFSLLCRRTAQLLQEPIPQDAPAWWLPPDARLLLSALRLWSEWMILHPEHWLPPPNHRDPTLRPCLNDWQLIASLCTQAANWMNRNPLRPRYEELTPTTSMVLQSKDRVEGQDLEEDTSAEAHTCLGGNFENAFLFEEAVCAGFKPMLDLVPKMYTYSGHWTAETVADFVRVEKIVLFGDFLCGIDSPVLSYDVDRGVYEAVIEREMSERKEDKQTDPSISDERRVSESESAGFGDEKPSVPYEPVEETEHEASGDIVALQRQRALLQRQLEEESRLAAWRRNAIRQAASGGRRAVELEVHPIYLLPDTNCYIDWLEGIATLAQRSSNYTVLVPIVVVNELDTLARYGSSSNSWRTADDEEGDVTRAGLIQERARAAITYLEHEFAHRNTRLRALTARGSFMETIAFRNEINGGRAPGQVNDDVILACCNHFCKEDPERFSSRRGNDQGLVGESNNQPMRIHREIVLLTSDRNLRLKALNINVPVRPLRTLASSIMDTDEGLPSSTTAPTDKVDESPVQTALAAPLNASSSAQTTWDADNNVEVIMGPVDEYFKYDVKAHQSIVNAKPWEKDPHYFKWLKLSAVALLKMLIHARSGGNLEVMGVLIGKVAHQTMIVVDSTPLPVEGTETRVNAQAEAYEYMTTYKEVVARVGRTENVLGWYHSHPGYGCWLSGIDVTTQLMNQTYQEPFVAIVIDPIRTISSGKVNLGAFRTYPVGYRAPDEGPSEYQSIPMDKIEDFGVHCKQYYPLEVSHFKSVLDKRLLDLLWNKYWVNTLSSVSILAQPDYLAGLTKDLAEKVEHTVASVSRMNWDNDRLEDRLAKCGKDATKLATEQLHALMGQLIKDSIFNKL</sequence>
<dbReference type="GO" id="GO:0000184">
    <property type="term" value="P:nuclear-transcribed mRNA catabolic process, nonsense-mediated decay"/>
    <property type="evidence" value="ECO:0007669"/>
    <property type="project" value="UniProtKB-KW"/>
</dbReference>
<gene>
    <name evidence="15" type="ORF">T265_00468</name>
</gene>
<keyword evidence="4" id="KW-0963">Cytoplasm</keyword>
<evidence type="ECO:0000256" key="2">
    <source>
        <dbReference type="ARBA" id="ARBA00004496"/>
    </source>
</evidence>
<dbReference type="GO" id="GO:0042162">
    <property type="term" value="F:telomeric DNA binding"/>
    <property type="evidence" value="ECO:0007669"/>
    <property type="project" value="TreeGrafter"/>
</dbReference>
<dbReference type="OrthoDB" id="2017974at2759"/>
<evidence type="ECO:0000256" key="6">
    <source>
        <dbReference type="ARBA" id="ARBA00022723"/>
    </source>
</evidence>
<keyword evidence="9" id="KW-0862">Zinc</keyword>
<feature type="domain" description="MPN" evidence="14">
    <location>
        <begin position="1501"/>
        <end position="1638"/>
    </location>
</feature>
<dbReference type="InterPro" id="IPR018834">
    <property type="entry name" value="DNA/RNA-bd_Est1-type"/>
</dbReference>
<evidence type="ECO:0000256" key="4">
    <source>
        <dbReference type="ARBA" id="ARBA00022490"/>
    </source>
</evidence>
<evidence type="ECO:0000259" key="14">
    <source>
        <dbReference type="PROSITE" id="PS50249"/>
    </source>
</evidence>
<dbReference type="STRING" id="6198.A0A075AJQ7"/>
<dbReference type="SMART" id="SM00670">
    <property type="entry name" value="PINc"/>
    <property type="match status" value="1"/>
</dbReference>
<dbReference type="GO" id="GO:0046872">
    <property type="term" value="F:metal ion binding"/>
    <property type="evidence" value="ECO:0007669"/>
    <property type="project" value="UniProtKB-KW"/>
</dbReference>
<dbReference type="GO" id="GO:0005737">
    <property type="term" value="C:cytoplasm"/>
    <property type="evidence" value="ECO:0007669"/>
    <property type="project" value="UniProtKB-SubCell"/>
</dbReference>
<dbReference type="InterPro" id="IPR002716">
    <property type="entry name" value="PIN_dom"/>
</dbReference>
<dbReference type="CDD" id="cd08069">
    <property type="entry name" value="MPN_RPN11_CSN5"/>
    <property type="match status" value="1"/>
</dbReference>
<evidence type="ECO:0000256" key="1">
    <source>
        <dbReference type="ARBA" id="ARBA00004123"/>
    </source>
</evidence>
<dbReference type="Pfam" id="PF13638">
    <property type="entry name" value="PIN_4"/>
    <property type="match status" value="1"/>
</dbReference>
<dbReference type="CDD" id="cd09885">
    <property type="entry name" value="PIN_Smg6-like"/>
    <property type="match status" value="1"/>
</dbReference>
<dbReference type="FunFam" id="3.40.140.10:FF:000003">
    <property type="entry name" value="COP9 signalosome complex subunit 5"/>
    <property type="match status" value="1"/>
</dbReference>
<feature type="region of interest" description="Disordered" evidence="13">
    <location>
        <begin position="1"/>
        <end position="116"/>
    </location>
</feature>
<keyword evidence="5" id="KW-0645">Protease</keyword>
<dbReference type="Gene3D" id="3.40.140.10">
    <property type="entry name" value="Cytidine Deaminase, domain 2"/>
    <property type="match status" value="1"/>
</dbReference>
<comment type="subcellular location">
    <subcellularLocation>
        <location evidence="2">Cytoplasm</location>
    </subcellularLocation>
    <subcellularLocation>
        <location evidence="1">Nucleus</location>
    </subcellularLocation>
</comment>
<dbReference type="GO" id="GO:0008237">
    <property type="term" value="F:metallopeptidase activity"/>
    <property type="evidence" value="ECO:0007669"/>
    <property type="project" value="UniProtKB-KW"/>
</dbReference>
<dbReference type="KEGG" id="ovi:T265_00468"/>
<keyword evidence="11" id="KW-0866">Nonsense-mediated mRNA decay</keyword>
<evidence type="ECO:0000256" key="12">
    <source>
        <dbReference type="ARBA" id="ARBA00023242"/>
    </source>
</evidence>
<dbReference type="SUPFAM" id="SSF48452">
    <property type="entry name" value="TPR-like"/>
    <property type="match status" value="1"/>
</dbReference>
<dbReference type="PANTHER" id="PTHR15696">
    <property type="entry name" value="SMG-7 SUPPRESSOR WITH MORPHOLOGICAL EFFECT ON GENITALIA PROTEIN 7"/>
    <property type="match status" value="1"/>
</dbReference>
<dbReference type="GO" id="GO:0006508">
    <property type="term" value="P:proteolysis"/>
    <property type="evidence" value="ECO:0007669"/>
    <property type="project" value="UniProtKB-KW"/>
</dbReference>
<dbReference type="InterPro" id="IPR000555">
    <property type="entry name" value="JAMM/MPN+_dom"/>
</dbReference>